<dbReference type="Proteomes" id="UP001303160">
    <property type="component" value="Unassembled WGS sequence"/>
</dbReference>
<accession>A0AAN6X959</accession>
<gene>
    <name evidence="2" type="ORF">QBC40DRAFT_300400</name>
</gene>
<evidence type="ECO:0000256" key="1">
    <source>
        <dbReference type="SAM" id="MobiDB-lite"/>
    </source>
</evidence>
<keyword evidence="3" id="KW-1185">Reference proteome</keyword>
<evidence type="ECO:0000313" key="3">
    <source>
        <dbReference type="Proteomes" id="UP001303160"/>
    </source>
</evidence>
<organism evidence="2 3">
    <name type="scientific">Triangularia verruculosa</name>
    <dbReference type="NCBI Taxonomy" id="2587418"/>
    <lineage>
        <taxon>Eukaryota</taxon>
        <taxon>Fungi</taxon>
        <taxon>Dikarya</taxon>
        <taxon>Ascomycota</taxon>
        <taxon>Pezizomycotina</taxon>
        <taxon>Sordariomycetes</taxon>
        <taxon>Sordariomycetidae</taxon>
        <taxon>Sordariales</taxon>
        <taxon>Podosporaceae</taxon>
        <taxon>Triangularia</taxon>
    </lineage>
</organism>
<reference evidence="2" key="2">
    <citation type="submission" date="2023-05" db="EMBL/GenBank/DDBJ databases">
        <authorList>
            <consortium name="Lawrence Berkeley National Laboratory"/>
            <person name="Steindorff A."/>
            <person name="Hensen N."/>
            <person name="Bonometti L."/>
            <person name="Westerberg I."/>
            <person name="Brannstrom I.O."/>
            <person name="Guillou S."/>
            <person name="Cros-Aarteil S."/>
            <person name="Calhoun S."/>
            <person name="Haridas S."/>
            <person name="Kuo A."/>
            <person name="Mondo S."/>
            <person name="Pangilinan J."/>
            <person name="Riley R."/>
            <person name="Labutti K."/>
            <person name="Andreopoulos B."/>
            <person name="Lipzen A."/>
            <person name="Chen C."/>
            <person name="Yanf M."/>
            <person name="Daum C."/>
            <person name="Ng V."/>
            <person name="Clum A."/>
            <person name="Ohm R."/>
            <person name="Martin F."/>
            <person name="Silar P."/>
            <person name="Natvig D."/>
            <person name="Lalanne C."/>
            <person name="Gautier V."/>
            <person name="Ament-Velasquez S.L."/>
            <person name="Kruys A."/>
            <person name="Hutchinson M.I."/>
            <person name="Powell A.J."/>
            <person name="Barry K."/>
            <person name="Miller A.N."/>
            <person name="Grigoriev I.V."/>
            <person name="Debuchy R."/>
            <person name="Gladieux P."/>
            <person name="Thoren M.H."/>
            <person name="Johannesson H."/>
        </authorList>
    </citation>
    <scope>NUCLEOTIDE SEQUENCE</scope>
    <source>
        <strain evidence="2">CBS 315.58</strain>
    </source>
</reference>
<reference evidence="2" key="1">
    <citation type="journal article" date="2023" name="Mol. Phylogenet. Evol.">
        <title>Genome-scale phylogeny and comparative genomics of the fungal order Sordariales.</title>
        <authorList>
            <person name="Hensen N."/>
            <person name="Bonometti L."/>
            <person name="Westerberg I."/>
            <person name="Brannstrom I.O."/>
            <person name="Guillou S."/>
            <person name="Cros-Aarteil S."/>
            <person name="Calhoun S."/>
            <person name="Haridas S."/>
            <person name="Kuo A."/>
            <person name="Mondo S."/>
            <person name="Pangilinan J."/>
            <person name="Riley R."/>
            <person name="LaButti K."/>
            <person name="Andreopoulos B."/>
            <person name="Lipzen A."/>
            <person name="Chen C."/>
            <person name="Yan M."/>
            <person name="Daum C."/>
            <person name="Ng V."/>
            <person name="Clum A."/>
            <person name="Steindorff A."/>
            <person name="Ohm R.A."/>
            <person name="Martin F."/>
            <person name="Silar P."/>
            <person name="Natvig D.O."/>
            <person name="Lalanne C."/>
            <person name="Gautier V."/>
            <person name="Ament-Velasquez S.L."/>
            <person name="Kruys A."/>
            <person name="Hutchinson M.I."/>
            <person name="Powell A.J."/>
            <person name="Barry K."/>
            <person name="Miller A.N."/>
            <person name="Grigoriev I.V."/>
            <person name="Debuchy R."/>
            <person name="Gladieux P."/>
            <person name="Hiltunen Thoren M."/>
            <person name="Johannesson H."/>
        </authorList>
    </citation>
    <scope>NUCLEOTIDE SEQUENCE</scope>
    <source>
        <strain evidence="2">CBS 315.58</strain>
    </source>
</reference>
<dbReference type="AlphaFoldDB" id="A0AAN6X959"/>
<feature type="region of interest" description="Disordered" evidence="1">
    <location>
        <begin position="125"/>
        <end position="145"/>
    </location>
</feature>
<proteinExistence type="predicted"/>
<comment type="caution">
    <text evidence="2">The sequence shown here is derived from an EMBL/GenBank/DDBJ whole genome shotgun (WGS) entry which is preliminary data.</text>
</comment>
<name>A0AAN6X959_9PEZI</name>
<dbReference type="EMBL" id="MU863988">
    <property type="protein sequence ID" value="KAK4196290.1"/>
    <property type="molecule type" value="Genomic_DNA"/>
</dbReference>
<feature type="compositionally biased region" description="Low complexity" evidence="1">
    <location>
        <begin position="79"/>
        <end position="98"/>
    </location>
</feature>
<sequence length="273" mass="31073">MPRLPLSRRLLWAHPHFHTQFRPPATHQVQQRRSVFMPVIKPSPPRRRTINFDLPNHDQPLIKPRPSLYENPDLVEVCAAPASPSSPGSPSNPSGLPPDLEEKFVSLDYALSVLDSLMTLAEKDRDDHGFSLGPLSNKGTVAMQGNSDKQDCIEMTAMIIGKAKRTWKPIEADDIRKMYMVEKTRKGRMGRGNSNDRLLEELLIHDIARRVAPSYQPQPAGALSLKLDNLFPDFDLLQDAIWPAYETARQRQGFKEELDDLTLYEKSMMDFYV</sequence>
<protein>
    <submittedName>
        <fullName evidence="2">Uncharacterized protein</fullName>
    </submittedName>
</protein>
<feature type="region of interest" description="Disordered" evidence="1">
    <location>
        <begin position="46"/>
        <end position="66"/>
    </location>
</feature>
<feature type="region of interest" description="Disordered" evidence="1">
    <location>
        <begin position="79"/>
        <end position="99"/>
    </location>
</feature>
<evidence type="ECO:0000313" key="2">
    <source>
        <dbReference type="EMBL" id="KAK4196290.1"/>
    </source>
</evidence>